<feature type="region of interest" description="Disordered" evidence="1">
    <location>
        <begin position="105"/>
        <end position="160"/>
    </location>
</feature>
<evidence type="ECO:0000313" key="3">
    <source>
        <dbReference type="Proteomes" id="UP001141327"/>
    </source>
</evidence>
<dbReference type="EMBL" id="JAPMOS010000092">
    <property type="protein sequence ID" value="KAJ4455819.1"/>
    <property type="molecule type" value="Genomic_DNA"/>
</dbReference>
<evidence type="ECO:0000256" key="1">
    <source>
        <dbReference type="SAM" id="MobiDB-lite"/>
    </source>
</evidence>
<organism evidence="2 3">
    <name type="scientific">Paratrimastix pyriformis</name>
    <dbReference type="NCBI Taxonomy" id="342808"/>
    <lineage>
        <taxon>Eukaryota</taxon>
        <taxon>Metamonada</taxon>
        <taxon>Preaxostyla</taxon>
        <taxon>Paratrimastigidae</taxon>
        <taxon>Paratrimastix</taxon>
    </lineage>
</organism>
<dbReference type="Proteomes" id="UP001141327">
    <property type="component" value="Unassembled WGS sequence"/>
</dbReference>
<protein>
    <submittedName>
        <fullName evidence="2">Uncharacterized protein</fullName>
    </submittedName>
</protein>
<feature type="compositionally biased region" description="Low complexity" evidence="1">
    <location>
        <begin position="70"/>
        <end position="85"/>
    </location>
</feature>
<feature type="region of interest" description="Disordered" evidence="1">
    <location>
        <begin position="70"/>
        <end position="89"/>
    </location>
</feature>
<comment type="caution">
    <text evidence="2">The sequence shown here is derived from an EMBL/GenBank/DDBJ whole genome shotgun (WGS) entry which is preliminary data.</text>
</comment>
<gene>
    <name evidence="2" type="ORF">PAPYR_9182</name>
</gene>
<sequence>MESASNADLDSDFRRSQKMLPELAKLALLKTIVEMLGSLEREMLVSSMTDFFYQVLGSVTWHAGQLDLESISSESPPSPKSLSGSKKGRAANPFEVTTVHPPAVPAPFGNPFAHQPAAPTAPSTPVPDPVVAKPPASSRTPAPASAKGGEPGGKKSIAPAVGAPAPAEVALFFRDAAKVPAHFPSPEARLPEFLSGFSMPGPFYFAYRAPISLLWQLVKNRMFPLRFARPPPGLSIHRILFSTSGILHHDNSHRPRGITSTYNSVLPEIRPPELECPRFKHRNLPNHCVDLLHRDRLADNIQPAPDSISVRHSRADHINFLPCHSCICNDTNNCCEIAFSSPVPKISEFDPELPLPPFPISRPVPATVNLLLLFPFDYPTCLHLSTTLVHSCKCCLGIPQQLQVSTRLLRLIFHLCHNNKPKCNLNNNPKNNLLFEFGIFAFSIGQLTMSSETHSVEDAGAVPLTLESVEAEANRQRMEAAGKKRVAEKSQAEEQGEKKEKVMAETMRFAIKFEPSAVQFSWYELECQLREILGEARVQQGLEEGTFGVTCLRPDAAEILGAFASRNQAVLTDLGSECERPASAVTFVTMRAHLGAKEEEVRQWLRQANPSAQFWVKPARQPGAWRVSVTCSVGQPHIPEIFRGKRIVQIAPGEDRPLRADHRLAFIRAAGVEWPQQMQEYLKNHHIVVEVSDIWRSEVAWSSGRWDGTFCVMATPEQREAIDALKRELRPRVVKVSVGVNAGKKFK</sequence>
<reference evidence="2" key="1">
    <citation type="journal article" date="2022" name="bioRxiv">
        <title>Genomics of Preaxostyla Flagellates Illuminates Evolutionary Transitions and the Path Towards Mitochondrial Loss.</title>
        <authorList>
            <person name="Novak L.V.F."/>
            <person name="Treitli S.C."/>
            <person name="Pyrih J."/>
            <person name="Halakuc P."/>
            <person name="Pipaliya S.V."/>
            <person name="Vacek V."/>
            <person name="Brzon O."/>
            <person name="Soukal P."/>
            <person name="Eme L."/>
            <person name="Dacks J.B."/>
            <person name="Karnkowska A."/>
            <person name="Elias M."/>
            <person name="Hampl V."/>
        </authorList>
    </citation>
    <scope>NUCLEOTIDE SEQUENCE</scope>
    <source>
        <strain evidence="2">RCP-MX</strain>
    </source>
</reference>
<evidence type="ECO:0000313" key="2">
    <source>
        <dbReference type="EMBL" id="KAJ4455819.1"/>
    </source>
</evidence>
<name>A0ABQ8U935_9EUKA</name>
<accession>A0ABQ8U935</accession>
<keyword evidence="3" id="KW-1185">Reference proteome</keyword>
<proteinExistence type="predicted"/>
<feature type="compositionally biased region" description="Low complexity" evidence="1">
    <location>
        <begin position="129"/>
        <end position="146"/>
    </location>
</feature>
<feature type="region of interest" description="Disordered" evidence="1">
    <location>
        <begin position="480"/>
        <end position="499"/>
    </location>
</feature>